<keyword evidence="2" id="KW-1185">Reference proteome</keyword>
<name>A0AC61R7F8_9FIRM</name>
<evidence type="ECO:0000313" key="1">
    <source>
        <dbReference type="EMBL" id="TGY66127.1"/>
    </source>
</evidence>
<sequence>MNKKGKWLSMAFALALGMQTTGLSIQAEDYTYTVRIHAGNHGSIDGRDEILVKNLPYNTQFTFHAQDVQLDPDSKYYVKGIKESGKDNDTAQMRASFPVKEDMDLVVSYGMRSNTTQYMIHYVDEDGNTLAPSVTYTGNVGDRPVVAYLYIEGYQPQAYNITGTLKEEGNDWRFVYQPVPAGTTTVLPGETTIIDQTTTITSPATTTPATPGTTTPPAATPPAAEEGTTPAPAPGPGEAEEGTDNPNTPQEIIDIDDPDVPLAGPEGEKNEQASSNWFSWPVIAGFGALALVIAGGIAYFLVRKRREEEK</sequence>
<gene>
    <name evidence="1" type="ORF">E5336_05545</name>
</gene>
<reference evidence="1" key="1">
    <citation type="submission" date="2019-04" db="EMBL/GenBank/DDBJ databases">
        <title>Microbes associate with the intestines of laboratory mice.</title>
        <authorList>
            <person name="Navarre W."/>
            <person name="Wong E."/>
            <person name="Huang K."/>
            <person name="Tropini C."/>
            <person name="Ng K."/>
            <person name="Yu B."/>
        </authorList>
    </citation>
    <scope>NUCLEOTIDE SEQUENCE</scope>
    <source>
        <strain evidence="1">NM09_H32</strain>
    </source>
</reference>
<evidence type="ECO:0000313" key="2">
    <source>
        <dbReference type="Proteomes" id="UP000308836"/>
    </source>
</evidence>
<proteinExistence type="predicted"/>
<organism evidence="1 2">
    <name type="scientific">Dubosiella muris</name>
    <dbReference type="NCBI Taxonomy" id="3038133"/>
    <lineage>
        <taxon>Bacteria</taxon>
        <taxon>Bacillati</taxon>
        <taxon>Bacillota</taxon>
        <taxon>Erysipelotrichia</taxon>
        <taxon>Erysipelotrichales</taxon>
        <taxon>Erysipelotrichaceae</taxon>
        <taxon>Dubosiella</taxon>
    </lineage>
</organism>
<dbReference type="EMBL" id="SRYG01000009">
    <property type="protein sequence ID" value="TGY66127.1"/>
    <property type="molecule type" value="Genomic_DNA"/>
</dbReference>
<comment type="caution">
    <text evidence="1">The sequence shown here is derived from an EMBL/GenBank/DDBJ whole genome shotgun (WGS) entry which is preliminary data.</text>
</comment>
<accession>A0AC61R7F8</accession>
<dbReference type="Proteomes" id="UP000308836">
    <property type="component" value="Unassembled WGS sequence"/>
</dbReference>
<protein>
    <submittedName>
        <fullName evidence="1">Uncharacterized protein</fullName>
    </submittedName>
</protein>